<organism evidence="7 8">
    <name type="scientific">Ceratopteris richardii</name>
    <name type="common">Triangle waterfern</name>
    <dbReference type="NCBI Taxonomy" id="49495"/>
    <lineage>
        <taxon>Eukaryota</taxon>
        <taxon>Viridiplantae</taxon>
        <taxon>Streptophyta</taxon>
        <taxon>Embryophyta</taxon>
        <taxon>Tracheophyta</taxon>
        <taxon>Polypodiopsida</taxon>
        <taxon>Polypodiidae</taxon>
        <taxon>Polypodiales</taxon>
        <taxon>Pteridineae</taxon>
        <taxon>Pteridaceae</taxon>
        <taxon>Parkerioideae</taxon>
        <taxon>Ceratopteris</taxon>
    </lineage>
</organism>
<dbReference type="InterPro" id="IPR045843">
    <property type="entry name" value="IND-like"/>
</dbReference>
<feature type="domain" description="BHLH" evidence="6">
    <location>
        <begin position="182"/>
        <end position="231"/>
    </location>
</feature>
<dbReference type="Proteomes" id="UP000825935">
    <property type="component" value="Chromosome 30"/>
</dbReference>
<evidence type="ECO:0000313" key="7">
    <source>
        <dbReference type="EMBL" id="KAH7290480.1"/>
    </source>
</evidence>
<evidence type="ECO:0000256" key="2">
    <source>
        <dbReference type="ARBA" id="ARBA00023015"/>
    </source>
</evidence>
<keyword evidence="8" id="KW-1185">Reference proteome</keyword>
<evidence type="ECO:0000313" key="8">
    <source>
        <dbReference type="Proteomes" id="UP000825935"/>
    </source>
</evidence>
<keyword evidence="2" id="KW-0805">Transcription regulation</keyword>
<dbReference type="InterPro" id="IPR011598">
    <property type="entry name" value="bHLH_dom"/>
</dbReference>
<evidence type="ECO:0000256" key="4">
    <source>
        <dbReference type="ARBA" id="ARBA00023242"/>
    </source>
</evidence>
<dbReference type="PANTHER" id="PTHR16223:SF268">
    <property type="entry name" value="SPERMATOGENESIS- AND OOGENESIS-SPECIFIC BASIC HELIX-LOOP-HELIX-CONTAINING PROTEIN 2"/>
    <property type="match status" value="1"/>
</dbReference>
<dbReference type="SMART" id="SM00353">
    <property type="entry name" value="HLH"/>
    <property type="match status" value="1"/>
</dbReference>
<dbReference type="GO" id="GO:0005634">
    <property type="term" value="C:nucleus"/>
    <property type="evidence" value="ECO:0007669"/>
    <property type="project" value="UniProtKB-SubCell"/>
</dbReference>
<feature type="region of interest" description="Disordered" evidence="5">
    <location>
        <begin position="158"/>
        <end position="192"/>
    </location>
</feature>
<dbReference type="Gene3D" id="4.10.280.10">
    <property type="entry name" value="Helix-loop-helix DNA-binding domain"/>
    <property type="match status" value="1"/>
</dbReference>
<dbReference type="OrthoDB" id="648307at2759"/>
<comment type="caution">
    <text evidence="7">The sequence shown here is derived from an EMBL/GenBank/DDBJ whole genome shotgun (WGS) entry which is preliminary data.</text>
</comment>
<evidence type="ECO:0000256" key="5">
    <source>
        <dbReference type="SAM" id="MobiDB-lite"/>
    </source>
</evidence>
<dbReference type="GO" id="GO:0000981">
    <property type="term" value="F:DNA-binding transcription factor activity, RNA polymerase II-specific"/>
    <property type="evidence" value="ECO:0007669"/>
    <property type="project" value="TreeGrafter"/>
</dbReference>
<dbReference type="PANTHER" id="PTHR16223">
    <property type="entry name" value="TRANSCRIPTION FACTOR BHLH83-RELATED"/>
    <property type="match status" value="1"/>
</dbReference>
<feature type="compositionally biased region" description="Low complexity" evidence="5">
    <location>
        <begin position="331"/>
        <end position="342"/>
    </location>
</feature>
<reference evidence="7" key="1">
    <citation type="submission" date="2021-08" db="EMBL/GenBank/DDBJ databases">
        <title>WGS assembly of Ceratopteris richardii.</title>
        <authorList>
            <person name="Marchant D.B."/>
            <person name="Chen G."/>
            <person name="Jenkins J."/>
            <person name="Shu S."/>
            <person name="Leebens-Mack J."/>
            <person name="Grimwood J."/>
            <person name="Schmutz J."/>
            <person name="Soltis P."/>
            <person name="Soltis D."/>
            <person name="Chen Z.-H."/>
        </authorList>
    </citation>
    <scope>NUCLEOTIDE SEQUENCE</scope>
    <source>
        <strain evidence="7">Whitten #5841</strain>
        <tissue evidence="7">Leaf</tissue>
    </source>
</reference>
<sequence length="350" mass="38982">MEACVPACPAAWSDELYMGAQAKNFWPGQIALKGESTTHSSPRPCSSRDESYKVRTMLQMDPHLMNPHLLEKLMLQQASKTDCEGSMAARESLMWSGDVNVEVPMSHEKMLNQVQDREVLSTISPRERDSVLSKCRKVILPRNSPTVDLAGCKRAAPSGPDLKIYHDSPSSAPPRVRARRGEATDQHSISERTRRTKITERMRALHRLIPDATKTIKASMLDEVIQYISTLQTRLEMECLQKLDSRGEPLTPCATSTTEEGWKRGCNRMYMNRMIERVLDPLEDKLAEAERQVVNRLSHHSHDLSLVTSYLGSLGLSLVPISQVSFISSATSPASSSTIPSSTDPLPLSN</sequence>
<name>A0A8T2R3B5_CERRI</name>
<dbReference type="GO" id="GO:0046983">
    <property type="term" value="F:protein dimerization activity"/>
    <property type="evidence" value="ECO:0007669"/>
    <property type="project" value="InterPro"/>
</dbReference>
<keyword evidence="3" id="KW-0804">Transcription</keyword>
<dbReference type="InterPro" id="IPR036638">
    <property type="entry name" value="HLH_DNA-bd_sf"/>
</dbReference>
<feature type="region of interest" description="Disordered" evidence="5">
    <location>
        <begin position="331"/>
        <end position="350"/>
    </location>
</feature>
<feature type="compositionally biased region" description="Basic and acidic residues" evidence="5">
    <location>
        <begin position="179"/>
        <end position="192"/>
    </location>
</feature>
<evidence type="ECO:0000256" key="3">
    <source>
        <dbReference type="ARBA" id="ARBA00023163"/>
    </source>
</evidence>
<evidence type="ECO:0000259" key="6">
    <source>
        <dbReference type="PROSITE" id="PS50888"/>
    </source>
</evidence>
<keyword evidence="4" id="KW-0539">Nucleus</keyword>
<evidence type="ECO:0000256" key="1">
    <source>
        <dbReference type="ARBA" id="ARBA00004123"/>
    </source>
</evidence>
<dbReference type="AlphaFoldDB" id="A0A8T2R3B5"/>
<gene>
    <name evidence="7" type="ORF">KP509_30G050100</name>
</gene>
<dbReference type="PROSITE" id="PS50888">
    <property type="entry name" value="BHLH"/>
    <property type="match status" value="1"/>
</dbReference>
<proteinExistence type="predicted"/>
<accession>A0A8T2R3B5</accession>
<dbReference type="GO" id="GO:0000978">
    <property type="term" value="F:RNA polymerase II cis-regulatory region sequence-specific DNA binding"/>
    <property type="evidence" value="ECO:0007669"/>
    <property type="project" value="TreeGrafter"/>
</dbReference>
<dbReference type="Pfam" id="PF00010">
    <property type="entry name" value="HLH"/>
    <property type="match status" value="1"/>
</dbReference>
<dbReference type="SUPFAM" id="SSF47459">
    <property type="entry name" value="HLH, helix-loop-helix DNA-binding domain"/>
    <property type="match status" value="1"/>
</dbReference>
<dbReference type="EMBL" id="CM035435">
    <property type="protein sequence ID" value="KAH7290480.1"/>
    <property type="molecule type" value="Genomic_DNA"/>
</dbReference>
<comment type="subcellular location">
    <subcellularLocation>
        <location evidence="1">Nucleus</location>
    </subcellularLocation>
</comment>
<protein>
    <recommendedName>
        <fullName evidence="6">BHLH domain-containing protein</fullName>
    </recommendedName>
</protein>